<keyword evidence="2 12" id="KW-0235">DNA replication</keyword>
<dbReference type="Pfam" id="PF18319">
    <property type="entry name" value="Zn_ribbon_PriA"/>
    <property type="match status" value="1"/>
</dbReference>
<dbReference type="Gene3D" id="3.40.50.300">
    <property type="entry name" value="P-loop containing nucleotide triphosphate hydrolases"/>
    <property type="match status" value="2"/>
</dbReference>
<comment type="similarity">
    <text evidence="12">Belongs to the helicase family. PriA subfamily.</text>
</comment>
<dbReference type="Proteomes" id="UP000445696">
    <property type="component" value="Unassembled WGS sequence"/>
</dbReference>
<evidence type="ECO:0000256" key="4">
    <source>
        <dbReference type="ARBA" id="ARBA00022741"/>
    </source>
</evidence>
<dbReference type="SMART" id="SM00487">
    <property type="entry name" value="DEXDc"/>
    <property type="match status" value="1"/>
</dbReference>
<dbReference type="Gene3D" id="3.40.1440.60">
    <property type="entry name" value="PriA, 3(prime) DNA-binding domain"/>
    <property type="match status" value="1"/>
</dbReference>
<dbReference type="GO" id="GO:0043138">
    <property type="term" value="F:3'-5' DNA helicase activity"/>
    <property type="evidence" value="ECO:0007669"/>
    <property type="project" value="UniProtKB-EC"/>
</dbReference>
<dbReference type="HAMAP" id="MF_00983">
    <property type="entry name" value="PriA"/>
    <property type="match status" value="1"/>
</dbReference>
<feature type="binding site" evidence="12">
    <location>
        <position position="462"/>
    </location>
    <ligand>
        <name>Zn(2+)</name>
        <dbReference type="ChEBI" id="CHEBI:29105"/>
        <label>2</label>
    </ligand>
</feature>
<evidence type="ECO:0000256" key="2">
    <source>
        <dbReference type="ARBA" id="ARBA00022705"/>
    </source>
</evidence>
<accession>A0A845MJ66</accession>
<dbReference type="GO" id="GO:0008270">
    <property type="term" value="F:zinc ion binding"/>
    <property type="evidence" value="ECO:0007669"/>
    <property type="project" value="UniProtKB-UniRule"/>
</dbReference>
<dbReference type="EMBL" id="WTVA01000015">
    <property type="protein sequence ID" value="MZR23695.1"/>
    <property type="molecule type" value="Genomic_DNA"/>
</dbReference>
<dbReference type="GO" id="GO:0003677">
    <property type="term" value="F:DNA binding"/>
    <property type="evidence" value="ECO:0007669"/>
    <property type="project" value="UniProtKB-UniRule"/>
</dbReference>
<dbReference type="SUPFAM" id="SSF52540">
    <property type="entry name" value="P-loop containing nucleoside triphosphate hydrolases"/>
    <property type="match status" value="2"/>
</dbReference>
<evidence type="ECO:0000256" key="9">
    <source>
        <dbReference type="ARBA" id="ARBA00023125"/>
    </source>
</evidence>
<dbReference type="AlphaFoldDB" id="A0A845MJ66"/>
<dbReference type="PANTHER" id="PTHR30580:SF0">
    <property type="entry name" value="PRIMOSOMAL PROTEIN N"/>
    <property type="match status" value="1"/>
</dbReference>
<feature type="domain" description="Helicase ATP-binding" evidence="13">
    <location>
        <begin position="208"/>
        <end position="374"/>
    </location>
</feature>
<evidence type="ECO:0000256" key="6">
    <source>
        <dbReference type="ARBA" id="ARBA00022806"/>
    </source>
</evidence>
<keyword evidence="1 12" id="KW-0639">Primosome</keyword>
<comment type="subunit">
    <text evidence="12">Component of the replication restart primosome.</text>
</comment>
<evidence type="ECO:0000313" key="15">
    <source>
        <dbReference type="Proteomes" id="UP000445696"/>
    </source>
</evidence>
<keyword evidence="7 12" id="KW-0862">Zinc</keyword>
<dbReference type="NCBIfam" id="NF004070">
    <property type="entry name" value="PRK05580.2-2"/>
    <property type="match status" value="1"/>
</dbReference>
<keyword evidence="8 12" id="KW-0067">ATP-binding</keyword>
<dbReference type="InterPro" id="IPR005259">
    <property type="entry name" value="PriA"/>
</dbReference>
<dbReference type="Pfam" id="PF00270">
    <property type="entry name" value="DEAD"/>
    <property type="match status" value="1"/>
</dbReference>
<dbReference type="CDD" id="cd17929">
    <property type="entry name" value="DEXHc_priA"/>
    <property type="match status" value="1"/>
</dbReference>
<feature type="binding site" evidence="12">
    <location>
        <position position="465"/>
    </location>
    <ligand>
        <name>Zn(2+)</name>
        <dbReference type="ChEBI" id="CHEBI:29105"/>
        <label>2</label>
    </ligand>
</feature>
<dbReference type="RefSeq" id="WP_161340139.1">
    <property type="nucleotide sequence ID" value="NZ_JBHSDG010000003.1"/>
</dbReference>
<keyword evidence="3 12" id="KW-0479">Metal-binding</keyword>
<dbReference type="PROSITE" id="PS51192">
    <property type="entry name" value="HELICASE_ATP_BIND_1"/>
    <property type="match status" value="1"/>
</dbReference>
<sequence length="726" mass="79727">MSSTIKHRRVRVLLPLAAGDMYDYRAPDSLDVEIGHFVTVPLGKREVTGVVWEEAADSDLAEDRMKDVLSLLPCAKLPSDSIKFIDWVAQYTMQRRGRVLRMAMSVPDALYPKTPRVGYRYTGALPEKMTAARKRVLDLIEEGGVQTAADLAAIAGVSTSVVKGLADKGALEAVDLPAEKPIDRPDWQYARFDLSDDQQVAAKSLASDVARQSFSVSLLDGVTGSGKTEVYFEAIAACLKEGRQALVLLPEIALTAQWLSRFEARFGVRPVEWHSDLGQAERRRNWRAVIEGRADIVVGARSALFLPFDNLGLIVVDEEHETSFKQDEGVPYNARDMAVVRGKIGDFPVVLASATPSLESLMNAKAGKYKHLKLPSRYGGALLPNVDIIDLRQHRPGSQRWISDPLRLAIEATLAEGQQVMLFLNRRGYAPLTLCDSCGHRLQCPNCSAWLVEHRLANRLQCHHCGYTAVSPKSCVECGAEDSFKACGPGIERLSEEAEMLFPGRRIAMMASDTVASPRAAAEFVAAMERGEIDILIGTQIVAKGYHFPNLTLVGIIDADLGLAGGDLRAAERTYQLLSQVTGRAGRESSPGKVFLQSYLPEHPVIEAIVRQQSDDFFALEAAGRESAGMPPFGRLAALVLSSPKAESVARFARDLARCAPMGRKITVLGPAPAPLSMIRGRHRYRFLVKCEKDVNIQSVVAKWLKGRKVPADIRLQIDIDPYNFM</sequence>
<comment type="caution">
    <text evidence="14">The sequence shown here is derived from an EMBL/GenBank/DDBJ whole genome shotgun (WGS) entry which is preliminary data.</text>
</comment>
<feature type="binding site" evidence="12">
    <location>
        <position position="475"/>
    </location>
    <ligand>
        <name>Zn(2+)</name>
        <dbReference type="ChEBI" id="CHEBI:29105"/>
        <label>1</label>
    </ligand>
</feature>
<comment type="catalytic activity">
    <reaction evidence="11 12">
        <text>ATP + H2O = ADP + phosphate + H(+)</text>
        <dbReference type="Rhea" id="RHEA:13065"/>
        <dbReference type="ChEBI" id="CHEBI:15377"/>
        <dbReference type="ChEBI" id="CHEBI:15378"/>
        <dbReference type="ChEBI" id="CHEBI:30616"/>
        <dbReference type="ChEBI" id="CHEBI:43474"/>
        <dbReference type="ChEBI" id="CHEBI:456216"/>
        <dbReference type="EC" id="5.6.2.4"/>
    </reaction>
</comment>
<keyword evidence="4 12" id="KW-0547">Nucleotide-binding</keyword>
<evidence type="ECO:0000256" key="7">
    <source>
        <dbReference type="ARBA" id="ARBA00022833"/>
    </source>
</evidence>
<dbReference type="Pfam" id="PF18074">
    <property type="entry name" value="PriA_C"/>
    <property type="match status" value="1"/>
</dbReference>
<proteinExistence type="inferred from homology"/>
<feature type="binding site" evidence="12">
    <location>
        <position position="444"/>
    </location>
    <ligand>
        <name>Zn(2+)</name>
        <dbReference type="ChEBI" id="CHEBI:29105"/>
        <label>2</label>
    </ligand>
</feature>
<evidence type="ECO:0000256" key="3">
    <source>
        <dbReference type="ARBA" id="ARBA00022723"/>
    </source>
</evidence>
<keyword evidence="9 12" id="KW-0238">DNA-binding</keyword>
<feature type="binding site" evidence="12">
    <location>
        <position position="447"/>
    </location>
    <ligand>
        <name>Zn(2+)</name>
        <dbReference type="ChEBI" id="CHEBI:29105"/>
        <label>2</label>
    </ligand>
</feature>
<comment type="catalytic activity">
    <reaction evidence="12">
        <text>Couples ATP hydrolysis with the unwinding of duplex DNA by translocating in the 3'-5' direction.</text>
        <dbReference type="EC" id="5.6.2.4"/>
    </reaction>
</comment>
<dbReference type="PANTHER" id="PTHR30580">
    <property type="entry name" value="PRIMOSOMAL PROTEIN N"/>
    <property type="match status" value="1"/>
</dbReference>
<dbReference type="NCBIfam" id="TIGR00595">
    <property type="entry name" value="priA"/>
    <property type="match status" value="1"/>
</dbReference>
<feature type="binding site" evidence="12">
    <location>
        <position position="435"/>
    </location>
    <ligand>
        <name>Zn(2+)</name>
        <dbReference type="ChEBI" id="CHEBI:29105"/>
        <label>1</label>
    </ligand>
</feature>
<feature type="binding site" evidence="12">
    <location>
        <position position="478"/>
    </location>
    <ligand>
        <name>Zn(2+)</name>
        <dbReference type="ChEBI" id="CHEBI:29105"/>
        <label>1</label>
    </ligand>
</feature>
<dbReference type="InterPro" id="IPR014001">
    <property type="entry name" value="Helicase_ATP-bd"/>
</dbReference>
<dbReference type="InterPro" id="IPR041236">
    <property type="entry name" value="PriA_C"/>
</dbReference>
<dbReference type="GO" id="GO:1990077">
    <property type="term" value="C:primosome complex"/>
    <property type="evidence" value="ECO:0007669"/>
    <property type="project" value="UniProtKB-UniRule"/>
</dbReference>
<evidence type="ECO:0000256" key="11">
    <source>
        <dbReference type="ARBA" id="ARBA00048988"/>
    </source>
</evidence>
<dbReference type="InterPro" id="IPR001650">
    <property type="entry name" value="Helicase_C-like"/>
</dbReference>
<dbReference type="GO" id="GO:0006269">
    <property type="term" value="P:DNA replication, synthesis of primer"/>
    <property type="evidence" value="ECO:0007669"/>
    <property type="project" value="UniProtKB-KW"/>
</dbReference>
<evidence type="ECO:0000313" key="14">
    <source>
        <dbReference type="EMBL" id="MZR23695.1"/>
    </source>
</evidence>
<dbReference type="Pfam" id="PF17764">
    <property type="entry name" value="PriA_3primeBD"/>
    <property type="match status" value="1"/>
</dbReference>
<dbReference type="GO" id="GO:0006310">
    <property type="term" value="P:DNA recombination"/>
    <property type="evidence" value="ECO:0007669"/>
    <property type="project" value="InterPro"/>
</dbReference>
<feature type="binding site" evidence="12">
    <location>
        <position position="438"/>
    </location>
    <ligand>
        <name>Zn(2+)</name>
        <dbReference type="ChEBI" id="CHEBI:29105"/>
        <label>1</label>
    </ligand>
</feature>
<dbReference type="Pfam" id="PF00271">
    <property type="entry name" value="Helicase_C"/>
    <property type="match status" value="1"/>
</dbReference>
<keyword evidence="15" id="KW-1185">Reference proteome</keyword>
<evidence type="ECO:0000256" key="5">
    <source>
        <dbReference type="ARBA" id="ARBA00022801"/>
    </source>
</evidence>
<dbReference type="InterPro" id="IPR041222">
    <property type="entry name" value="PriA_3primeBD"/>
</dbReference>
<dbReference type="GO" id="GO:0006270">
    <property type="term" value="P:DNA replication initiation"/>
    <property type="evidence" value="ECO:0007669"/>
    <property type="project" value="TreeGrafter"/>
</dbReference>
<dbReference type="EC" id="5.6.2.4" evidence="12"/>
<reference evidence="14 15" key="1">
    <citation type="journal article" date="2014" name="Int. J. Syst. Evol. Microbiol.">
        <title>Sneathiella chungangensis sp. nov., isolated from a marine sand, and emended description of the genus Sneathiella.</title>
        <authorList>
            <person name="Siamphan C."/>
            <person name="Kim H."/>
            <person name="Lee J.S."/>
            <person name="Kim W."/>
        </authorList>
    </citation>
    <scope>NUCLEOTIDE SEQUENCE [LARGE SCALE GENOMIC DNA]</scope>
    <source>
        <strain evidence="14 15">KCTC 32476</strain>
    </source>
</reference>
<protein>
    <recommendedName>
        <fullName evidence="12">Replication restart protein PriA</fullName>
    </recommendedName>
    <alternativeName>
        <fullName evidence="12">ATP-dependent DNA helicase PriA</fullName>
        <ecNumber evidence="12">5.6.2.4</ecNumber>
    </alternativeName>
    <alternativeName>
        <fullName evidence="12">DNA 3'-5' helicase PriA</fullName>
    </alternativeName>
</protein>
<comment type="cofactor">
    <cofactor evidence="12">
        <name>Zn(2+)</name>
        <dbReference type="ChEBI" id="CHEBI:29105"/>
    </cofactor>
    <text evidence="12">Binds 2 zinc ions per subunit.</text>
</comment>
<evidence type="ECO:0000259" key="13">
    <source>
        <dbReference type="PROSITE" id="PS51192"/>
    </source>
</evidence>
<evidence type="ECO:0000256" key="12">
    <source>
        <dbReference type="HAMAP-Rule" id="MF_00983"/>
    </source>
</evidence>
<gene>
    <name evidence="12" type="primary">priA</name>
    <name evidence="14" type="ORF">GQF03_15265</name>
</gene>
<dbReference type="InterPro" id="IPR027417">
    <property type="entry name" value="P-loop_NTPase"/>
</dbReference>
<comment type="function">
    <text evidence="12">Initiates the restart of stalled replication forks, which reloads the replicative helicase on sites other than the origin of replication. Recognizes and binds to abandoned replication forks and remodels them to uncover a helicase loading site. Promotes assembly of the primosome at these replication forks.</text>
</comment>
<keyword evidence="5 12" id="KW-0378">Hydrolase</keyword>
<dbReference type="InterPro" id="IPR011545">
    <property type="entry name" value="DEAD/DEAH_box_helicase_dom"/>
</dbReference>
<dbReference type="GO" id="GO:0005524">
    <property type="term" value="F:ATP binding"/>
    <property type="evidence" value="ECO:0007669"/>
    <property type="project" value="UniProtKB-UniRule"/>
</dbReference>
<dbReference type="InterPro" id="IPR040498">
    <property type="entry name" value="PriA_CRR"/>
</dbReference>
<dbReference type="SMART" id="SM00490">
    <property type="entry name" value="HELICc"/>
    <property type="match status" value="1"/>
</dbReference>
<evidence type="ECO:0000256" key="8">
    <source>
        <dbReference type="ARBA" id="ARBA00022840"/>
    </source>
</evidence>
<name>A0A845MJ66_9PROT</name>
<dbReference type="GO" id="GO:0016787">
    <property type="term" value="F:hydrolase activity"/>
    <property type="evidence" value="ECO:0007669"/>
    <property type="project" value="UniProtKB-KW"/>
</dbReference>
<dbReference type="FunFam" id="3.40.50.300:FF:000489">
    <property type="entry name" value="Primosome assembly protein PriA"/>
    <property type="match status" value="1"/>
</dbReference>
<dbReference type="CDD" id="cd18804">
    <property type="entry name" value="SF2_C_priA"/>
    <property type="match status" value="1"/>
</dbReference>
<keyword evidence="10 12" id="KW-0413">Isomerase</keyword>
<organism evidence="14 15">
    <name type="scientific">Sneathiella chungangensis</name>
    <dbReference type="NCBI Taxonomy" id="1418234"/>
    <lineage>
        <taxon>Bacteria</taxon>
        <taxon>Pseudomonadati</taxon>
        <taxon>Pseudomonadota</taxon>
        <taxon>Alphaproteobacteria</taxon>
        <taxon>Sneathiellales</taxon>
        <taxon>Sneathiellaceae</taxon>
        <taxon>Sneathiella</taxon>
    </lineage>
</organism>
<dbReference type="GO" id="GO:0006302">
    <property type="term" value="P:double-strand break repair"/>
    <property type="evidence" value="ECO:0007669"/>
    <property type="project" value="InterPro"/>
</dbReference>
<keyword evidence="6 12" id="KW-0347">Helicase</keyword>
<evidence type="ECO:0000256" key="1">
    <source>
        <dbReference type="ARBA" id="ARBA00022515"/>
    </source>
</evidence>
<dbReference type="OrthoDB" id="9759544at2"/>
<dbReference type="InterPro" id="IPR042115">
    <property type="entry name" value="PriA_3primeBD_sf"/>
</dbReference>
<evidence type="ECO:0000256" key="10">
    <source>
        <dbReference type="ARBA" id="ARBA00023235"/>
    </source>
</evidence>